<keyword evidence="4" id="KW-0963">Cytoplasm</keyword>
<dbReference type="GO" id="GO:0051016">
    <property type="term" value="P:barbed-end actin filament capping"/>
    <property type="evidence" value="ECO:0007669"/>
    <property type="project" value="TreeGrafter"/>
</dbReference>
<sequence>MLKINCTLPNMQMVPVPAQGFGNFFEGDCYIVLYNKGSGQSADVHYWIGNSSSQDEQGAAAIYVTQLDEHLGGSPVQHREVQGNESPRFRSYFKNGLIYKKGGVASGFQHVDTNVYNVLRLLHVKGRKHVTAAEVEVTWTSFNNGDIFLLDMGKAIVQWNGPQKAMICLCLQAVLLAQDIRDRERGGRAQIGLVEGGDEQDSPELMKVMMAVLGQRTGQLKEATPDDKPDQVQNNNVRLYHVFENNGNLVVQEVATQPLTQDLLHSSDCYIADQRGSCVMVWKGKQASKEERKEALNRAVGYIKAKNYPSNTSVKVMTDGGESAMFKHLFKSWRDRGQTQAKVDQVKFDVMELHARPELAAQQRMVDDASGDVKVWRIENLEVAEVNPNTYGQFYGGDCYLVLYTYEMSNQRHYILYMWQGRHATKDEITACAYQAVNIDNKYNGAPVQVRVVMGKEPRHFLAIFKGKLVIFEGGTGRPGAVIPEQGARLFQVRGTNELNTKSTEVLSRASSLNTNDVFLLKTNQICYLWYGKGCNGDERVMGRAMSDVLSKQDKQVVMEGQEPAEFWVALGGKAPYACDKRLQVEEPPHSPRLFECSNQIGKFRMTEVDDFAQSDLDEDDVMLLDTWEEIFLWIGNSANQYETKEAWNSAQEYLRTHPAGRDPDTPIIIVKQGYEPPTFTGWFNAWDTHKWSVSLLWRPVGVSGPGGPTSSPPVYQSHGGDLSPRPSTPSSPCTLRAQTSVSMNMSPSSSFSPSSPGGDTVSPSAGSSGMYLNPELIVNKSPSELPQGVDPSQREVGKESWMP</sequence>
<accession>A0A8C3AMF1</accession>
<dbReference type="FunFam" id="3.40.20.10:FF:000027">
    <property type="entry name" value="Villin 1"/>
    <property type="match status" value="1"/>
</dbReference>
<keyword evidence="8" id="KW-0206">Cytoskeleton</keyword>
<evidence type="ECO:0000256" key="2">
    <source>
        <dbReference type="ARBA" id="ARBA00008418"/>
    </source>
</evidence>
<dbReference type="FunFam" id="3.40.20.10:FF:000005">
    <property type="entry name" value="Gelsolin"/>
    <property type="match status" value="1"/>
</dbReference>
<keyword evidence="6" id="KW-0106">Calcium</keyword>
<feature type="domain" description="Gelsolin-like" evidence="10">
    <location>
        <begin position="604"/>
        <end position="680"/>
    </location>
</feature>
<dbReference type="AlphaFoldDB" id="A0A8C3AMF1"/>
<dbReference type="SMART" id="SM00262">
    <property type="entry name" value="GEL"/>
    <property type="match status" value="6"/>
</dbReference>
<feature type="domain" description="Gelsolin-like" evidence="10">
    <location>
        <begin position="12"/>
        <end position="90"/>
    </location>
</feature>
<dbReference type="GO" id="GO:0051014">
    <property type="term" value="P:actin filament severing"/>
    <property type="evidence" value="ECO:0007669"/>
    <property type="project" value="TreeGrafter"/>
</dbReference>
<feature type="domain" description="Gelsolin-like" evidence="10">
    <location>
        <begin position="131"/>
        <end position="201"/>
    </location>
</feature>
<evidence type="ECO:0000313" key="11">
    <source>
        <dbReference type="Ensembl" id="ENSCLMP00005045349.1"/>
    </source>
</evidence>
<feature type="domain" description="Gelsolin-like" evidence="10">
    <location>
        <begin position="382"/>
        <end position="462"/>
    </location>
</feature>
<evidence type="ECO:0000256" key="3">
    <source>
        <dbReference type="ARBA" id="ARBA00022467"/>
    </source>
</evidence>
<reference evidence="11" key="1">
    <citation type="submission" date="2025-08" db="UniProtKB">
        <authorList>
            <consortium name="Ensembl"/>
        </authorList>
    </citation>
    <scope>IDENTIFICATION</scope>
</reference>
<dbReference type="GeneTree" id="ENSGT00940000160253"/>
<reference evidence="11" key="2">
    <citation type="submission" date="2025-09" db="UniProtKB">
        <authorList>
            <consortium name="Ensembl"/>
        </authorList>
    </citation>
    <scope>IDENTIFICATION</scope>
</reference>
<dbReference type="FunFam" id="3.40.20.10:FF:000004">
    <property type="entry name" value="Gelsolin"/>
    <property type="match status" value="1"/>
</dbReference>
<dbReference type="CDD" id="cd11292">
    <property type="entry name" value="gelsolin_S3_like"/>
    <property type="match status" value="1"/>
</dbReference>
<keyword evidence="12" id="KW-1185">Reference proteome</keyword>
<dbReference type="SUPFAM" id="SSF55753">
    <property type="entry name" value="Actin depolymerizing proteins"/>
    <property type="match status" value="5"/>
</dbReference>
<evidence type="ECO:0000256" key="1">
    <source>
        <dbReference type="ARBA" id="ARBA00004245"/>
    </source>
</evidence>
<dbReference type="GO" id="GO:0051015">
    <property type="term" value="F:actin filament binding"/>
    <property type="evidence" value="ECO:0007669"/>
    <property type="project" value="InterPro"/>
</dbReference>
<feature type="compositionally biased region" description="Low complexity" evidence="9">
    <location>
        <begin position="724"/>
        <end position="733"/>
    </location>
</feature>
<dbReference type="Proteomes" id="UP000694565">
    <property type="component" value="Unplaced"/>
</dbReference>
<feature type="domain" description="Gelsolin-like" evidence="10">
    <location>
        <begin position="503"/>
        <end position="568"/>
    </location>
</feature>
<dbReference type="FunFam" id="3.40.20.10:FF:000001">
    <property type="entry name" value="Gelsolin"/>
    <property type="match status" value="1"/>
</dbReference>
<dbReference type="InterPro" id="IPR007123">
    <property type="entry name" value="Gelsolin-like_dom"/>
</dbReference>
<keyword evidence="3" id="KW-0117">Actin capping</keyword>
<keyword evidence="5" id="KW-0677">Repeat</keyword>
<keyword evidence="7" id="KW-0009">Actin-binding</keyword>
<feature type="domain" description="Gelsolin-like" evidence="10">
    <location>
        <begin position="252"/>
        <end position="327"/>
    </location>
</feature>
<comment type="similarity">
    <text evidence="2">Belongs to the villin/gelsolin family.</text>
</comment>
<dbReference type="Ensembl" id="ENSCLMT00005046936.1">
    <property type="protein sequence ID" value="ENSCLMP00005045349.1"/>
    <property type="gene ID" value="ENSCLMG00005020150.1"/>
</dbReference>
<gene>
    <name evidence="11" type="primary">vill</name>
</gene>
<dbReference type="CDD" id="cd11293">
    <property type="entry name" value="gelsolin_S4_like"/>
    <property type="match status" value="1"/>
</dbReference>
<dbReference type="PRINTS" id="PR00597">
    <property type="entry name" value="GELSOLIN"/>
</dbReference>
<comment type="subcellular location">
    <subcellularLocation>
        <location evidence="1">Cytoplasm</location>
        <location evidence="1">Cytoskeleton</location>
    </subcellularLocation>
</comment>
<evidence type="ECO:0000256" key="8">
    <source>
        <dbReference type="ARBA" id="ARBA00023212"/>
    </source>
</evidence>
<dbReference type="CDD" id="cd11290">
    <property type="entry name" value="gelsolin_S1_like"/>
    <property type="match status" value="1"/>
</dbReference>
<proteinExistence type="inferred from homology"/>
<dbReference type="InterPro" id="IPR007122">
    <property type="entry name" value="Villin/Gelsolin"/>
</dbReference>
<evidence type="ECO:0000259" key="10">
    <source>
        <dbReference type="Pfam" id="PF00626"/>
    </source>
</evidence>
<dbReference type="PANTHER" id="PTHR11977">
    <property type="entry name" value="VILLIN"/>
    <property type="match status" value="1"/>
</dbReference>
<dbReference type="CDD" id="cd11291">
    <property type="entry name" value="gelsolin_S6_like"/>
    <property type="match status" value="1"/>
</dbReference>
<evidence type="ECO:0000256" key="7">
    <source>
        <dbReference type="ARBA" id="ARBA00023203"/>
    </source>
</evidence>
<dbReference type="SUPFAM" id="SSF82754">
    <property type="entry name" value="C-terminal, gelsolin-like domain of Sec23/24"/>
    <property type="match status" value="1"/>
</dbReference>
<evidence type="ECO:0000313" key="12">
    <source>
        <dbReference type="Proteomes" id="UP000694565"/>
    </source>
</evidence>
<dbReference type="CDD" id="cd11288">
    <property type="entry name" value="gelsolin_S5_like"/>
    <property type="match status" value="1"/>
</dbReference>
<dbReference type="InterPro" id="IPR029006">
    <property type="entry name" value="ADF-H/Gelsolin-like_dom_sf"/>
</dbReference>
<evidence type="ECO:0000256" key="4">
    <source>
        <dbReference type="ARBA" id="ARBA00022490"/>
    </source>
</evidence>
<protein>
    <submittedName>
        <fullName evidence="11">Villin like</fullName>
    </submittedName>
</protein>
<dbReference type="Pfam" id="PF00626">
    <property type="entry name" value="Gelsolin"/>
    <property type="match status" value="6"/>
</dbReference>
<dbReference type="GO" id="GO:0008154">
    <property type="term" value="P:actin polymerization or depolymerization"/>
    <property type="evidence" value="ECO:0007669"/>
    <property type="project" value="TreeGrafter"/>
</dbReference>
<dbReference type="InterPro" id="IPR036180">
    <property type="entry name" value="Gelsolin-like_dom_sf"/>
</dbReference>
<organism evidence="11 12">
    <name type="scientific">Cyclopterus lumpus</name>
    <name type="common">Lumpsucker</name>
    <dbReference type="NCBI Taxonomy" id="8103"/>
    <lineage>
        <taxon>Eukaryota</taxon>
        <taxon>Metazoa</taxon>
        <taxon>Chordata</taxon>
        <taxon>Craniata</taxon>
        <taxon>Vertebrata</taxon>
        <taxon>Euteleostomi</taxon>
        <taxon>Actinopterygii</taxon>
        <taxon>Neopterygii</taxon>
        <taxon>Teleostei</taxon>
        <taxon>Neoteleostei</taxon>
        <taxon>Acanthomorphata</taxon>
        <taxon>Eupercaria</taxon>
        <taxon>Perciformes</taxon>
        <taxon>Cottioidei</taxon>
        <taxon>Cottales</taxon>
        <taxon>Cyclopteridae</taxon>
        <taxon>Cyclopterus</taxon>
    </lineage>
</organism>
<dbReference type="PANTHER" id="PTHR11977:SF30">
    <property type="entry name" value="VILLIN-LIKE PROTEIN"/>
    <property type="match status" value="1"/>
</dbReference>
<evidence type="ECO:0000256" key="9">
    <source>
        <dbReference type="SAM" id="MobiDB-lite"/>
    </source>
</evidence>
<dbReference type="Gene3D" id="3.40.20.10">
    <property type="entry name" value="Severin"/>
    <property type="match status" value="6"/>
</dbReference>
<dbReference type="GO" id="GO:0005737">
    <property type="term" value="C:cytoplasm"/>
    <property type="evidence" value="ECO:0007669"/>
    <property type="project" value="TreeGrafter"/>
</dbReference>
<evidence type="ECO:0000256" key="6">
    <source>
        <dbReference type="ARBA" id="ARBA00022837"/>
    </source>
</evidence>
<feature type="region of interest" description="Disordered" evidence="9">
    <location>
        <begin position="705"/>
        <end position="804"/>
    </location>
</feature>
<dbReference type="GO" id="GO:0015629">
    <property type="term" value="C:actin cytoskeleton"/>
    <property type="evidence" value="ECO:0007669"/>
    <property type="project" value="TreeGrafter"/>
</dbReference>
<feature type="compositionally biased region" description="Basic and acidic residues" evidence="9">
    <location>
        <begin position="793"/>
        <end position="804"/>
    </location>
</feature>
<dbReference type="CDD" id="cd11289">
    <property type="entry name" value="gelsolin_S2_like"/>
    <property type="match status" value="1"/>
</dbReference>
<feature type="compositionally biased region" description="Low complexity" evidence="9">
    <location>
        <begin position="741"/>
        <end position="757"/>
    </location>
</feature>
<dbReference type="GO" id="GO:0005546">
    <property type="term" value="F:phosphatidylinositol-4,5-bisphosphate binding"/>
    <property type="evidence" value="ECO:0007669"/>
    <property type="project" value="TreeGrafter"/>
</dbReference>
<name>A0A8C3AMF1_CYCLU</name>
<evidence type="ECO:0000256" key="5">
    <source>
        <dbReference type="ARBA" id="ARBA00022737"/>
    </source>
</evidence>